<dbReference type="Proteomes" id="UP000594014">
    <property type="component" value="Chromosome"/>
</dbReference>
<evidence type="ECO:0000313" key="2">
    <source>
        <dbReference type="Proteomes" id="UP000594014"/>
    </source>
</evidence>
<name>A0ACD1A8F5_9FIRM</name>
<gene>
    <name evidence="1" type="ORF">FRZ06_04705</name>
</gene>
<evidence type="ECO:0000313" key="1">
    <source>
        <dbReference type="EMBL" id="QOX62696.1"/>
    </source>
</evidence>
<proteinExistence type="predicted"/>
<dbReference type="EMBL" id="CP042469">
    <property type="protein sequence ID" value="QOX62696.1"/>
    <property type="molecule type" value="Genomic_DNA"/>
</dbReference>
<organism evidence="1 2">
    <name type="scientific">Anoxybacterium hadale</name>
    <dbReference type="NCBI Taxonomy" id="3408580"/>
    <lineage>
        <taxon>Bacteria</taxon>
        <taxon>Bacillati</taxon>
        <taxon>Bacillota</taxon>
        <taxon>Clostridia</taxon>
        <taxon>Peptostreptococcales</taxon>
        <taxon>Anaerovoracaceae</taxon>
        <taxon>Anoxybacterium</taxon>
    </lineage>
</organism>
<sequence length="242" mass="26809">MLGLFLSTILTSAADSLNPIAITQQFVLQGMVRKPQHIWYFILSIALTNLASGYLAYYGLLAVFGSFAEKLIAGFGTHLFAAELMLGITFLMLCCWLIQNQRIQKLKLQLRSASEERERPSAEEAAAKKIKSVSPIALVVLGIAATISELLTALPYFAFLGILFQYQLSLGELTGLLLVYNTIYSLPLIFLYIVYMRARDQFDRLYLWMKQKMSVVSGGIAPAAAGLIGSLLVYHSLSILVR</sequence>
<accession>A0ACD1A8F5</accession>
<protein>
    <submittedName>
        <fullName evidence="1">Uncharacterized protein</fullName>
    </submittedName>
</protein>
<keyword evidence="2" id="KW-1185">Reference proteome</keyword>
<reference evidence="1" key="1">
    <citation type="submission" date="2019-08" db="EMBL/GenBank/DDBJ databases">
        <title>Genome sequence of Clostridiales bacterium MT110.</title>
        <authorList>
            <person name="Cao J."/>
        </authorList>
    </citation>
    <scope>NUCLEOTIDE SEQUENCE</scope>
    <source>
        <strain evidence="1">MT110</strain>
    </source>
</reference>